<feature type="transmembrane region" description="Helical" evidence="5">
    <location>
        <begin position="73"/>
        <end position="92"/>
    </location>
</feature>
<proteinExistence type="predicted"/>
<name>A0A9W6PUQ6_9ACTN</name>
<feature type="transmembrane region" description="Helical" evidence="5">
    <location>
        <begin position="239"/>
        <end position="256"/>
    </location>
</feature>
<dbReference type="PANTHER" id="PTHR43359:SF1">
    <property type="entry name" value="FORMATE HYDROGENLYASE SUBUNIT 4-RELATED"/>
    <property type="match status" value="1"/>
</dbReference>
<feature type="transmembrane region" description="Helical" evidence="5">
    <location>
        <begin position="104"/>
        <end position="126"/>
    </location>
</feature>
<sequence>MSGSTTLAGTVGAAAQVVLVAAGSPLLVGVMRQVRARLEGRAGAGVLQPWRDLRKLLRKEAITPHGTGPVFRAAPLVLAATALVAAGVVPIATTESPLDGAADLFAVTALLALGTVALALAALDTATAFGGMGASREMTVLALVEPTILMSVFALSVPVGSTNLGAIVNSTLHEPQRVVSPVSLLAAVALAVVVIAETGRIPVDNPATHLELTMIHEAMVLEYAGPDLALVEWASAMRLTVLLGLVANLFAPWGIAGADSGWVALAALPLALAAFAAKVTLLGGALAAGEVFMAKLRMFRVPELLAGSFVLALLAVAASFFLA</sequence>
<evidence type="ECO:0000256" key="2">
    <source>
        <dbReference type="ARBA" id="ARBA00022692"/>
    </source>
</evidence>
<accession>A0A9W6PUQ6</accession>
<feature type="transmembrane region" description="Helical" evidence="5">
    <location>
        <begin position="6"/>
        <end position="28"/>
    </location>
</feature>
<gene>
    <name evidence="6" type="primary">hycD</name>
    <name evidence="6" type="ORF">Arub01_30240</name>
</gene>
<dbReference type="EMBL" id="BSRZ01000006">
    <property type="protein sequence ID" value="GLW64780.1"/>
    <property type="molecule type" value="Genomic_DNA"/>
</dbReference>
<feature type="transmembrane region" description="Helical" evidence="5">
    <location>
        <begin position="138"/>
        <end position="158"/>
    </location>
</feature>
<evidence type="ECO:0000256" key="3">
    <source>
        <dbReference type="ARBA" id="ARBA00022989"/>
    </source>
</evidence>
<reference evidence="6" key="1">
    <citation type="submission" date="2023-02" db="EMBL/GenBank/DDBJ databases">
        <title>Actinomadura rubrobrunea NBRC 14622.</title>
        <authorList>
            <person name="Ichikawa N."/>
            <person name="Sato H."/>
            <person name="Tonouchi N."/>
        </authorList>
    </citation>
    <scope>NUCLEOTIDE SEQUENCE</scope>
    <source>
        <strain evidence="6">NBRC 14622</strain>
    </source>
</reference>
<evidence type="ECO:0000313" key="7">
    <source>
        <dbReference type="Proteomes" id="UP001165124"/>
    </source>
</evidence>
<dbReference type="Proteomes" id="UP001165124">
    <property type="component" value="Unassembled WGS sequence"/>
</dbReference>
<feature type="transmembrane region" description="Helical" evidence="5">
    <location>
        <begin position="262"/>
        <end position="292"/>
    </location>
</feature>
<evidence type="ECO:0000313" key="6">
    <source>
        <dbReference type="EMBL" id="GLW64780.1"/>
    </source>
</evidence>
<keyword evidence="3 5" id="KW-1133">Transmembrane helix</keyword>
<keyword evidence="7" id="KW-1185">Reference proteome</keyword>
<evidence type="ECO:0000256" key="4">
    <source>
        <dbReference type="ARBA" id="ARBA00023136"/>
    </source>
</evidence>
<evidence type="ECO:0000256" key="1">
    <source>
        <dbReference type="ARBA" id="ARBA00004141"/>
    </source>
</evidence>
<keyword evidence="4 5" id="KW-0472">Membrane</keyword>
<dbReference type="Pfam" id="PF00146">
    <property type="entry name" value="NADHdh"/>
    <property type="match status" value="1"/>
</dbReference>
<dbReference type="PANTHER" id="PTHR43359">
    <property type="entry name" value="FORMATE HYDROGENLYASE SUBUNIT 4"/>
    <property type="match status" value="1"/>
</dbReference>
<protein>
    <submittedName>
        <fullName evidence="6">Formate hydrogenlyase HycD</fullName>
    </submittedName>
</protein>
<dbReference type="InterPro" id="IPR052561">
    <property type="entry name" value="ComplexI_Subunit1"/>
</dbReference>
<dbReference type="RefSeq" id="WP_106259025.1">
    <property type="nucleotide sequence ID" value="NZ_BSRZ01000006.1"/>
</dbReference>
<feature type="transmembrane region" description="Helical" evidence="5">
    <location>
        <begin position="178"/>
        <end position="196"/>
    </location>
</feature>
<dbReference type="GO" id="GO:0005886">
    <property type="term" value="C:plasma membrane"/>
    <property type="evidence" value="ECO:0007669"/>
    <property type="project" value="TreeGrafter"/>
</dbReference>
<organism evidence="6 7">
    <name type="scientific">Actinomadura rubrobrunea</name>
    <dbReference type="NCBI Taxonomy" id="115335"/>
    <lineage>
        <taxon>Bacteria</taxon>
        <taxon>Bacillati</taxon>
        <taxon>Actinomycetota</taxon>
        <taxon>Actinomycetes</taxon>
        <taxon>Streptosporangiales</taxon>
        <taxon>Thermomonosporaceae</taxon>
        <taxon>Actinomadura</taxon>
    </lineage>
</organism>
<evidence type="ECO:0000256" key="5">
    <source>
        <dbReference type="SAM" id="Phobius"/>
    </source>
</evidence>
<feature type="transmembrane region" description="Helical" evidence="5">
    <location>
        <begin position="304"/>
        <end position="322"/>
    </location>
</feature>
<dbReference type="AlphaFoldDB" id="A0A9W6PUQ6"/>
<keyword evidence="2 5" id="KW-0812">Transmembrane</keyword>
<comment type="caution">
    <text evidence="6">The sequence shown here is derived from an EMBL/GenBank/DDBJ whole genome shotgun (WGS) entry which is preliminary data.</text>
</comment>
<comment type="subcellular location">
    <subcellularLocation>
        <location evidence="1">Membrane</location>
        <topology evidence="1">Multi-pass membrane protein</topology>
    </subcellularLocation>
</comment>
<dbReference type="InterPro" id="IPR001694">
    <property type="entry name" value="NADH_UbQ_OxRdtase_su1/FPO"/>
</dbReference>